<feature type="chain" id="PRO_5031326965" evidence="1">
    <location>
        <begin position="21"/>
        <end position="268"/>
    </location>
</feature>
<dbReference type="EMBL" id="HBIM01023262">
    <property type="protein sequence ID" value="CAE0420451.1"/>
    <property type="molecule type" value="Transcribed_RNA"/>
</dbReference>
<name>A0A7S3LIC3_9STRA</name>
<dbReference type="AlphaFoldDB" id="A0A7S3LIC3"/>
<keyword evidence="1" id="KW-0732">Signal</keyword>
<protein>
    <submittedName>
        <fullName evidence="2">Uncharacterized protein</fullName>
    </submittedName>
</protein>
<feature type="signal peptide" evidence="1">
    <location>
        <begin position="1"/>
        <end position="20"/>
    </location>
</feature>
<reference evidence="2" key="1">
    <citation type="submission" date="2021-01" db="EMBL/GenBank/DDBJ databases">
        <authorList>
            <person name="Corre E."/>
            <person name="Pelletier E."/>
            <person name="Niang G."/>
            <person name="Scheremetjew M."/>
            <person name="Finn R."/>
            <person name="Kale V."/>
            <person name="Holt S."/>
            <person name="Cochrane G."/>
            <person name="Meng A."/>
            <person name="Brown T."/>
            <person name="Cohen L."/>
        </authorList>
    </citation>
    <scope>NUCLEOTIDE SEQUENCE</scope>
    <source>
        <strain evidence="2">CCMP127</strain>
    </source>
</reference>
<dbReference type="InterPro" id="IPR057491">
    <property type="entry name" value="DiatomPyrShell"/>
</dbReference>
<accession>A0A7S3LIC3</accession>
<dbReference type="Pfam" id="PF25192">
    <property type="entry name" value="DiatomPyrShell"/>
    <property type="match status" value="1"/>
</dbReference>
<sequence>MKISYSQILALCVFQGSGVAAFTGLGAAKPTKLSTALYESAAPPTGEKASWDLPGVSAGGPSGVVRCEGNSRKSFGFNDLSKDTIQVAMKTEGRPLDATVEVWIGPDWTPYELKCFSDDGRQFPVQTLVGTRNKEAELELRNTAPYEMPFTVACSYAKAPLADIRKKIPQTEEKRTVQGGGSVYSIPLPAGMKQARVFLTTDTKQLNAKVELLNGPNNIKQAFKIFTNNGVLNSFYCVFETPGAGNTIRITNLAPMEFPSYAYVAPIN</sequence>
<gene>
    <name evidence="2" type="ORF">ACOF00016_LOCUS17209</name>
</gene>
<organism evidence="2">
    <name type="scientific">Amphora coffeiformis</name>
    <dbReference type="NCBI Taxonomy" id="265554"/>
    <lineage>
        <taxon>Eukaryota</taxon>
        <taxon>Sar</taxon>
        <taxon>Stramenopiles</taxon>
        <taxon>Ochrophyta</taxon>
        <taxon>Bacillariophyta</taxon>
        <taxon>Bacillariophyceae</taxon>
        <taxon>Bacillariophycidae</taxon>
        <taxon>Thalassiophysales</taxon>
        <taxon>Catenulaceae</taxon>
        <taxon>Amphora</taxon>
    </lineage>
</organism>
<evidence type="ECO:0000256" key="1">
    <source>
        <dbReference type="SAM" id="SignalP"/>
    </source>
</evidence>
<proteinExistence type="predicted"/>
<evidence type="ECO:0000313" key="2">
    <source>
        <dbReference type="EMBL" id="CAE0420451.1"/>
    </source>
</evidence>